<proteinExistence type="predicted"/>
<dbReference type="EMBL" id="BAABWN010000006">
    <property type="protein sequence ID" value="GAA6168432.1"/>
    <property type="molecule type" value="Genomic_DNA"/>
</dbReference>
<comment type="caution">
    <text evidence="1">The sequence shown here is derived from an EMBL/GenBank/DDBJ whole genome shotgun (WGS) entry which is preliminary data.</text>
</comment>
<accession>A0ABQ0A9V4</accession>
<organism evidence="1 2">
    <name type="scientific">Sessilibacter corallicola</name>
    <dbReference type="NCBI Taxonomy" id="2904075"/>
    <lineage>
        <taxon>Bacteria</taxon>
        <taxon>Pseudomonadati</taxon>
        <taxon>Pseudomonadota</taxon>
        <taxon>Gammaproteobacteria</taxon>
        <taxon>Cellvibrionales</taxon>
        <taxon>Cellvibrionaceae</taxon>
        <taxon>Sessilibacter</taxon>
    </lineage>
</organism>
<protein>
    <recommendedName>
        <fullName evidence="3">CN hydrolase domain-containing protein</fullName>
    </recommendedName>
</protein>
<dbReference type="Proteomes" id="UP001465153">
    <property type="component" value="Unassembled WGS sequence"/>
</dbReference>
<name>A0ABQ0A9V4_9GAMM</name>
<keyword evidence="2" id="KW-1185">Reference proteome</keyword>
<gene>
    <name evidence="1" type="ORF">NBRC116591_22430</name>
</gene>
<sequence length="169" mass="18669">MNIRVYPEYYEGDLLSEGIEIFGDRSHGFSRMNLQVSGKIECFYDKVGDDGSNTPSTGAFIPCVYELNDVAIGLVCCMDINNPVVYAPVIERLNKSLLKHKVLAISAYMTDKSWFSGESLQPYLCGFNVVLSNGCAYGPRSFISDENGLKLKSLELSLGNRKLINCGNT</sequence>
<evidence type="ECO:0000313" key="1">
    <source>
        <dbReference type="EMBL" id="GAA6168432.1"/>
    </source>
</evidence>
<evidence type="ECO:0008006" key="3">
    <source>
        <dbReference type="Google" id="ProtNLM"/>
    </source>
</evidence>
<evidence type="ECO:0000313" key="2">
    <source>
        <dbReference type="Proteomes" id="UP001465153"/>
    </source>
</evidence>
<reference evidence="1 2" key="1">
    <citation type="submission" date="2024-04" db="EMBL/GenBank/DDBJ databases">
        <title>Draft genome sequence of Sessilibacter corallicola NBRC 116591.</title>
        <authorList>
            <person name="Miyakawa T."/>
            <person name="Kusuya Y."/>
            <person name="Miura T."/>
        </authorList>
    </citation>
    <scope>NUCLEOTIDE SEQUENCE [LARGE SCALE GENOMIC DNA]</scope>
    <source>
        <strain evidence="1 2">KU-00831-HH</strain>
    </source>
</reference>
<dbReference type="RefSeq" id="WP_353303121.1">
    <property type="nucleotide sequence ID" value="NZ_BAABWN010000006.1"/>
</dbReference>